<dbReference type="Proteomes" id="UP001515641">
    <property type="component" value="Unassembled WGS sequence"/>
</dbReference>
<reference evidence="2 3" key="1">
    <citation type="submission" date="2020-03" db="EMBL/GenBank/DDBJ databases">
        <title>Draft genome sequence of environmentally isolated cultures.</title>
        <authorList>
            <person name="Wilson H.S."/>
            <person name="De Leon M.E."/>
        </authorList>
    </citation>
    <scope>NUCLEOTIDE SEQUENCE [LARGE SCALE GENOMIC DNA]</scope>
    <source>
        <strain evidence="2 3">HSC-31F16</strain>
    </source>
</reference>
<keyword evidence="1" id="KW-0472">Membrane</keyword>
<sequence>MHQKDFRWLSRFGALIGCVGIVIISRPYILGEKPAIDVNKEVTGKSDLDPEHYRILGIPIPNYVDQYLRSKNAVGFLGPIVCFFGAIINAFADLINLN</sequence>
<keyword evidence="1" id="KW-0812">Transmembrane</keyword>
<evidence type="ECO:0000256" key="1">
    <source>
        <dbReference type="SAM" id="Phobius"/>
    </source>
</evidence>
<dbReference type="RefSeq" id="WP_166453727.1">
    <property type="nucleotide sequence ID" value="NZ_JAAOMA010000048.1"/>
</dbReference>
<feature type="transmembrane region" description="Helical" evidence="1">
    <location>
        <begin position="73"/>
        <end position="92"/>
    </location>
</feature>
<proteinExistence type="predicted"/>
<comment type="caution">
    <text evidence="2">The sequence shown here is derived from an EMBL/GenBank/DDBJ whole genome shotgun (WGS) entry which is preliminary data.</text>
</comment>
<accession>A0ABX0L867</accession>
<protein>
    <submittedName>
        <fullName evidence="2">Uncharacterized protein</fullName>
    </submittedName>
</protein>
<evidence type="ECO:0000313" key="2">
    <source>
        <dbReference type="EMBL" id="NHR08019.1"/>
    </source>
</evidence>
<dbReference type="EMBL" id="JAAOMA010000048">
    <property type="protein sequence ID" value="NHR08019.1"/>
    <property type="molecule type" value="Genomic_DNA"/>
</dbReference>
<keyword evidence="1" id="KW-1133">Transmembrane helix</keyword>
<gene>
    <name evidence="2" type="ORF">HA052_22780</name>
</gene>
<keyword evidence="3" id="KW-1185">Reference proteome</keyword>
<feature type="transmembrane region" description="Helical" evidence="1">
    <location>
        <begin position="12"/>
        <end position="29"/>
    </location>
</feature>
<name>A0ABX0L867_9NEIS</name>
<organism evidence="2 3">
    <name type="scientific">Chromobacterium fluminis</name>
    <dbReference type="NCBI Taxonomy" id="3044269"/>
    <lineage>
        <taxon>Bacteria</taxon>
        <taxon>Pseudomonadati</taxon>
        <taxon>Pseudomonadota</taxon>
        <taxon>Betaproteobacteria</taxon>
        <taxon>Neisseriales</taxon>
        <taxon>Chromobacteriaceae</taxon>
        <taxon>Chromobacterium</taxon>
    </lineage>
</organism>
<evidence type="ECO:0000313" key="3">
    <source>
        <dbReference type="Proteomes" id="UP001515641"/>
    </source>
</evidence>